<reference evidence="1 2" key="1">
    <citation type="submission" date="2024-10" db="EMBL/GenBank/DDBJ databases">
        <title>Updated reference genomes for cyclostephanoid diatoms.</title>
        <authorList>
            <person name="Roberts W.R."/>
            <person name="Alverson A.J."/>
        </authorList>
    </citation>
    <scope>NUCLEOTIDE SEQUENCE [LARGE SCALE GENOMIC DNA]</scope>
    <source>
        <strain evidence="1 2">AJA228-03</strain>
    </source>
</reference>
<evidence type="ECO:0000313" key="2">
    <source>
        <dbReference type="Proteomes" id="UP001530377"/>
    </source>
</evidence>
<sequence length="178" mass="19818">MRVLKNTETNLALWGQASVKKMEHPFATMVQNLGSWGWHASRNHIYNVADGIWNGRLIRALDYANENGITSKVILKLPNSIDYCVMFNQIKSGTIESMNMVIITRSSNTKGGGDIKSDIIAKLGSGEMLTLPNFRLWELLEFLLNKIDLNLNPPYADVTAKLRCINDCASLACATLDT</sequence>
<accession>A0ABD3R441</accession>
<dbReference type="Proteomes" id="UP001530377">
    <property type="component" value="Unassembled WGS sequence"/>
</dbReference>
<dbReference type="EMBL" id="JALLPB020000625">
    <property type="protein sequence ID" value="KAL3807478.1"/>
    <property type="molecule type" value="Genomic_DNA"/>
</dbReference>
<proteinExistence type="predicted"/>
<keyword evidence="2" id="KW-1185">Reference proteome</keyword>
<gene>
    <name evidence="1" type="ORF">ACHAXA_007178</name>
</gene>
<evidence type="ECO:0000313" key="1">
    <source>
        <dbReference type="EMBL" id="KAL3807478.1"/>
    </source>
</evidence>
<comment type="caution">
    <text evidence="1">The sequence shown here is derived from an EMBL/GenBank/DDBJ whole genome shotgun (WGS) entry which is preliminary data.</text>
</comment>
<name>A0ABD3R441_9STRA</name>
<organism evidence="1 2">
    <name type="scientific">Cyclostephanos tholiformis</name>
    <dbReference type="NCBI Taxonomy" id="382380"/>
    <lineage>
        <taxon>Eukaryota</taxon>
        <taxon>Sar</taxon>
        <taxon>Stramenopiles</taxon>
        <taxon>Ochrophyta</taxon>
        <taxon>Bacillariophyta</taxon>
        <taxon>Coscinodiscophyceae</taxon>
        <taxon>Thalassiosirophycidae</taxon>
        <taxon>Stephanodiscales</taxon>
        <taxon>Stephanodiscaceae</taxon>
        <taxon>Cyclostephanos</taxon>
    </lineage>
</organism>
<dbReference type="AlphaFoldDB" id="A0ABD3R441"/>
<protein>
    <submittedName>
        <fullName evidence="1">Uncharacterized protein</fullName>
    </submittedName>
</protein>